<dbReference type="eggNOG" id="KOG4696">
    <property type="taxonomic scope" value="Eukaryota"/>
</dbReference>
<dbReference type="VEuPathDB" id="FungiDB:SCHCODRAFT_02607244"/>
<sequence length="376" mass="42278">MNWKTRDSGFWHPGLPTPPPSCFTPGVIPLLKRALRRSFDRGKTQHAVICHHRAIHISNEMFDRTWGCGYRNFLMACAILMVQNKQPAYADLLQRPLVPPSVRNLQRWIEEAWAVGFDREGAQQLKKLVGTGKWIGTADLWVAFACRGIPAELVDFDLKNQPNADPVIQWIMQYFDPPNSPRPAATDVNTALMNSSPIVSTDRMPIILQYNGHSQTIVGYEQMRDGRVNLLTLDPGRPEADPTGSQDRHPHAHKIKDFIQHGSLRKHGKRRAPESPPNQRATQRHAGHVNGDKAPTGNAATPKGPTSTRANALAPRGGASAPKPDLDWGQTMRFFRKDGKQLNKKDSYQILYFPLTPPLTEAEKMQRRVVYSTRIC</sequence>
<dbReference type="OMA" id="RNFLMLC"/>
<keyword evidence="5" id="KW-1185">Reference proteome</keyword>
<dbReference type="GO" id="GO:0016787">
    <property type="term" value="F:hydrolase activity"/>
    <property type="evidence" value="ECO:0007669"/>
    <property type="project" value="UniProtKB-KW"/>
</dbReference>
<dbReference type="EMBL" id="GL377303">
    <property type="protein sequence ID" value="EFJ00108.1"/>
    <property type="molecule type" value="Genomic_DNA"/>
</dbReference>
<keyword evidence="1" id="KW-0378">Hydrolase</keyword>
<dbReference type="AlphaFoldDB" id="D8PVW8"/>
<evidence type="ECO:0000313" key="4">
    <source>
        <dbReference type="EMBL" id="EFJ00108.1"/>
    </source>
</evidence>
<evidence type="ECO:0000256" key="2">
    <source>
        <dbReference type="SAM" id="MobiDB-lite"/>
    </source>
</evidence>
<dbReference type="HOGENOM" id="CLU_029795_0_0_1"/>
<accession>D8PVW8</accession>
<reference evidence="4 5" key="1">
    <citation type="journal article" date="2010" name="Nat. Biotechnol.">
        <title>Genome sequence of the model mushroom Schizophyllum commune.</title>
        <authorList>
            <person name="Ohm R.A."/>
            <person name="de Jong J.F."/>
            <person name="Lugones L.G."/>
            <person name="Aerts A."/>
            <person name="Kothe E."/>
            <person name="Stajich J.E."/>
            <person name="de Vries R.P."/>
            <person name="Record E."/>
            <person name="Levasseur A."/>
            <person name="Baker S.E."/>
            <person name="Bartholomew K.A."/>
            <person name="Coutinho P.M."/>
            <person name="Erdmann S."/>
            <person name="Fowler T.J."/>
            <person name="Gathman A.C."/>
            <person name="Lombard V."/>
            <person name="Henrissat B."/>
            <person name="Knabe N."/>
            <person name="Kuees U."/>
            <person name="Lilly W.W."/>
            <person name="Lindquist E."/>
            <person name="Lucas S."/>
            <person name="Magnuson J.K."/>
            <person name="Piumi F."/>
            <person name="Raudaskoski M."/>
            <person name="Salamov A."/>
            <person name="Schmutz J."/>
            <person name="Schwarze F.W.M.R."/>
            <person name="vanKuyk P.A."/>
            <person name="Horton J.S."/>
            <person name="Grigoriev I.V."/>
            <person name="Woesten H.A.B."/>
        </authorList>
    </citation>
    <scope>NUCLEOTIDE SEQUENCE [LARGE SCALE GENOMIC DNA]</scope>
    <source>
        <strain evidence="5">H4-8 / FGSC 9210</strain>
    </source>
</reference>
<gene>
    <name evidence="4" type="ORF">SCHCODRAFT_65582</name>
</gene>
<dbReference type="Proteomes" id="UP000007431">
    <property type="component" value="Unassembled WGS sequence"/>
</dbReference>
<evidence type="ECO:0000256" key="1">
    <source>
        <dbReference type="ARBA" id="ARBA00022801"/>
    </source>
</evidence>
<feature type="region of interest" description="Disordered" evidence="2">
    <location>
        <begin position="231"/>
        <end position="250"/>
    </location>
</feature>
<evidence type="ECO:0000259" key="3">
    <source>
        <dbReference type="Pfam" id="PF07910"/>
    </source>
</evidence>
<dbReference type="STRING" id="578458.D8PVW8"/>
<dbReference type="InParanoid" id="D8PVW8"/>
<organism evidence="5">
    <name type="scientific">Schizophyllum commune (strain H4-8 / FGSC 9210)</name>
    <name type="common">Split gill fungus</name>
    <dbReference type="NCBI Taxonomy" id="578458"/>
    <lineage>
        <taxon>Eukaryota</taxon>
        <taxon>Fungi</taxon>
        <taxon>Dikarya</taxon>
        <taxon>Basidiomycota</taxon>
        <taxon>Agaricomycotina</taxon>
        <taxon>Agaricomycetes</taxon>
        <taxon>Agaricomycetidae</taxon>
        <taxon>Agaricales</taxon>
        <taxon>Schizophyllaceae</taxon>
        <taxon>Schizophyllum</taxon>
    </lineage>
</organism>
<proteinExistence type="predicted"/>
<feature type="domain" description="UFSP1/2/DUB catalytic" evidence="3">
    <location>
        <begin position="44"/>
        <end position="242"/>
    </location>
</feature>
<dbReference type="Gene3D" id="3.90.70.130">
    <property type="match status" value="1"/>
</dbReference>
<dbReference type="Pfam" id="PF07910">
    <property type="entry name" value="Peptidase_C78"/>
    <property type="match status" value="1"/>
</dbReference>
<protein>
    <recommendedName>
        <fullName evidence="3">UFSP1/2/DUB catalytic domain-containing protein</fullName>
    </recommendedName>
</protein>
<dbReference type="InterPro" id="IPR012462">
    <property type="entry name" value="UFSP1/2_DUB_cat"/>
</dbReference>
<feature type="region of interest" description="Disordered" evidence="2">
    <location>
        <begin position="259"/>
        <end position="325"/>
    </location>
</feature>
<name>D8PVW8_SCHCM</name>
<evidence type="ECO:0000313" key="5">
    <source>
        <dbReference type="Proteomes" id="UP000007431"/>
    </source>
</evidence>